<organism evidence="3 4">
    <name type="scientific">Meganyctiphanes norvegica</name>
    <name type="common">Northern krill</name>
    <name type="synonym">Thysanopoda norvegica</name>
    <dbReference type="NCBI Taxonomy" id="48144"/>
    <lineage>
        <taxon>Eukaryota</taxon>
        <taxon>Metazoa</taxon>
        <taxon>Ecdysozoa</taxon>
        <taxon>Arthropoda</taxon>
        <taxon>Crustacea</taxon>
        <taxon>Multicrustacea</taxon>
        <taxon>Malacostraca</taxon>
        <taxon>Eumalacostraca</taxon>
        <taxon>Eucarida</taxon>
        <taxon>Euphausiacea</taxon>
        <taxon>Euphausiidae</taxon>
        <taxon>Meganyctiphanes</taxon>
    </lineage>
</organism>
<feature type="transmembrane region" description="Helical" evidence="2">
    <location>
        <begin position="29"/>
        <end position="51"/>
    </location>
</feature>
<sequence>VLVFYIKYFDCTMNSSQSSQLYRTSRSNALFITILLISFIVTIIPVGYSIAEIKPSVTCGPFRGLETIWTEIVDLISASPWWVQSILFFMGTAGFAVPAIIILILLAYYYYAVAAANKHMVALLKNQLVLEGHDKQFLLNRLDHIIKKNAQDDQARSNRSSMEHETGHSNDQTLEA</sequence>
<gene>
    <name evidence="3" type="ORF">MNOR_LOCUS38808</name>
</gene>
<dbReference type="PANTHER" id="PTHR23302:SF24">
    <property type="entry name" value="TMC DOMAIN-CONTAINING PROTEIN"/>
    <property type="match status" value="1"/>
</dbReference>
<dbReference type="PANTHER" id="PTHR23302">
    <property type="entry name" value="TRANSMEMBRANE CHANNEL-RELATED"/>
    <property type="match status" value="1"/>
</dbReference>
<feature type="compositionally biased region" description="Basic and acidic residues" evidence="1">
    <location>
        <begin position="151"/>
        <end position="168"/>
    </location>
</feature>
<evidence type="ECO:0000256" key="2">
    <source>
        <dbReference type="SAM" id="Phobius"/>
    </source>
</evidence>
<dbReference type="AlphaFoldDB" id="A0AAV2SMZ5"/>
<feature type="non-terminal residue" evidence="3">
    <location>
        <position position="1"/>
    </location>
</feature>
<keyword evidence="2" id="KW-1133">Transmembrane helix</keyword>
<protein>
    <submittedName>
        <fullName evidence="3">Uncharacterized protein</fullName>
    </submittedName>
</protein>
<reference evidence="3 4" key="1">
    <citation type="submission" date="2024-05" db="EMBL/GenBank/DDBJ databases">
        <authorList>
            <person name="Wallberg A."/>
        </authorList>
    </citation>
    <scope>NUCLEOTIDE SEQUENCE [LARGE SCALE GENOMIC DNA]</scope>
</reference>
<name>A0AAV2SMZ5_MEGNR</name>
<evidence type="ECO:0000313" key="4">
    <source>
        <dbReference type="Proteomes" id="UP001497623"/>
    </source>
</evidence>
<comment type="caution">
    <text evidence="3">The sequence shown here is derived from an EMBL/GenBank/DDBJ whole genome shotgun (WGS) entry which is preliminary data.</text>
</comment>
<evidence type="ECO:0000313" key="3">
    <source>
        <dbReference type="EMBL" id="CAL4217172.1"/>
    </source>
</evidence>
<evidence type="ECO:0000256" key="1">
    <source>
        <dbReference type="SAM" id="MobiDB-lite"/>
    </source>
</evidence>
<keyword evidence="2" id="KW-0812">Transmembrane</keyword>
<dbReference type="GO" id="GO:0005886">
    <property type="term" value="C:plasma membrane"/>
    <property type="evidence" value="ECO:0007669"/>
    <property type="project" value="InterPro"/>
</dbReference>
<feature type="transmembrane region" description="Helical" evidence="2">
    <location>
        <begin position="86"/>
        <end position="111"/>
    </location>
</feature>
<feature type="region of interest" description="Disordered" evidence="1">
    <location>
        <begin position="151"/>
        <end position="176"/>
    </location>
</feature>
<dbReference type="SUPFAM" id="SSF81321">
    <property type="entry name" value="Family A G protein-coupled receptor-like"/>
    <property type="match status" value="1"/>
</dbReference>
<dbReference type="Proteomes" id="UP001497623">
    <property type="component" value="Unassembled WGS sequence"/>
</dbReference>
<dbReference type="Gene3D" id="1.20.1070.10">
    <property type="entry name" value="Rhodopsin 7-helix transmembrane proteins"/>
    <property type="match status" value="1"/>
</dbReference>
<dbReference type="GO" id="GO:0008381">
    <property type="term" value="F:mechanosensitive monoatomic ion channel activity"/>
    <property type="evidence" value="ECO:0007669"/>
    <property type="project" value="TreeGrafter"/>
</dbReference>
<dbReference type="EMBL" id="CAXKWB010092563">
    <property type="protein sequence ID" value="CAL4217172.1"/>
    <property type="molecule type" value="Genomic_DNA"/>
</dbReference>
<dbReference type="InterPro" id="IPR038900">
    <property type="entry name" value="TMC"/>
</dbReference>
<accession>A0AAV2SMZ5</accession>
<proteinExistence type="predicted"/>
<keyword evidence="2" id="KW-0472">Membrane</keyword>
<keyword evidence="4" id="KW-1185">Reference proteome</keyword>